<evidence type="ECO:0000313" key="3">
    <source>
        <dbReference type="Proteomes" id="UP000593567"/>
    </source>
</evidence>
<protein>
    <submittedName>
        <fullName evidence="2">Uncharacterized protein</fullName>
    </submittedName>
</protein>
<sequence>MYTNICLNNNDNITIDDTRAQHHYCYIGTYNAIHIVIVIALKWKEANILMIIVAGACDLITFESLITLKVGFI</sequence>
<accession>A0A7J7J8B2</accession>
<feature type="transmembrane region" description="Helical" evidence="1">
    <location>
        <begin position="24"/>
        <end position="41"/>
    </location>
</feature>
<keyword evidence="1" id="KW-0472">Membrane</keyword>
<name>A0A7J7J8B2_BUGNE</name>
<proteinExistence type="predicted"/>
<reference evidence="2" key="1">
    <citation type="submission" date="2020-06" db="EMBL/GenBank/DDBJ databases">
        <title>Draft genome of Bugula neritina, a colonial animal packing powerful symbionts and potential medicines.</title>
        <authorList>
            <person name="Rayko M."/>
        </authorList>
    </citation>
    <scope>NUCLEOTIDE SEQUENCE [LARGE SCALE GENOMIC DNA]</scope>
    <source>
        <strain evidence="2">Kwan_BN1</strain>
    </source>
</reference>
<comment type="caution">
    <text evidence="2">The sequence shown here is derived from an EMBL/GenBank/DDBJ whole genome shotgun (WGS) entry which is preliminary data.</text>
</comment>
<evidence type="ECO:0000313" key="2">
    <source>
        <dbReference type="EMBL" id="KAF6021608.1"/>
    </source>
</evidence>
<dbReference type="EMBL" id="VXIV02002993">
    <property type="protein sequence ID" value="KAF6021608.1"/>
    <property type="molecule type" value="Genomic_DNA"/>
</dbReference>
<gene>
    <name evidence="2" type="ORF">EB796_020084</name>
</gene>
<organism evidence="2 3">
    <name type="scientific">Bugula neritina</name>
    <name type="common">Brown bryozoan</name>
    <name type="synonym">Sertularia neritina</name>
    <dbReference type="NCBI Taxonomy" id="10212"/>
    <lineage>
        <taxon>Eukaryota</taxon>
        <taxon>Metazoa</taxon>
        <taxon>Spiralia</taxon>
        <taxon>Lophotrochozoa</taxon>
        <taxon>Bryozoa</taxon>
        <taxon>Gymnolaemata</taxon>
        <taxon>Cheilostomatida</taxon>
        <taxon>Flustrina</taxon>
        <taxon>Buguloidea</taxon>
        <taxon>Bugulidae</taxon>
        <taxon>Bugula</taxon>
    </lineage>
</organism>
<dbReference type="AlphaFoldDB" id="A0A7J7J8B2"/>
<keyword evidence="3" id="KW-1185">Reference proteome</keyword>
<dbReference type="Proteomes" id="UP000593567">
    <property type="component" value="Unassembled WGS sequence"/>
</dbReference>
<keyword evidence="1" id="KW-1133">Transmembrane helix</keyword>
<feature type="transmembrane region" description="Helical" evidence="1">
    <location>
        <begin position="47"/>
        <end position="68"/>
    </location>
</feature>
<evidence type="ECO:0000256" key="1">
    <source>
        <dbReference type="SAM" id="Phobius"/>
    </source>
</evidence>
<keyword evidence="1" id="KW-0812">Transmembrane</keyword>